<feature type="domain" description="Phosphoribosyl-dephospho-CoA transferase MdcG C-terminal" evidence="2">
    <location>
        <begin position="112"/>
        <end position="228"/>
    </location>
</feature>
<dbReference type="InterPro" id="IPR017557">
    <property type="entry name" value="Holo-ACP_synthase"/>
</dbReference>
<dbReference type="GO" id="GO:0016779">
    <property type="term" value="F:nucleotidyltransferase activity"/>
    <property type="evidence" value="ECO:0007669"/>
    <property type="project" value="UniProtKB-KW"/>
</dbReference>
<protein>
    <submittedName>
        <fullName evidence="3">Phosphoribosyl-dephospho-CoA transferase</fullName>
    </submittedName>
</protein>
<proteinExistence type="predicted"/>
<dbReference type="Proteomes" id="UP000295509">
    <property type="component" value="Unassembled WGS sequence"/>
</dbReference>
<evidence type="ECO:0000256" key="1">
    <source>
        <dbReference type="SAM" id="MobiDB-lite"/>
    </source>
</evidence>
<organism evidence="3 4">
    <name type="scientific">Paraburkholderia rhizosphaerae</name>
    <dbReference type="NCBI Taxonomy" id="480658"/>
    <lineage>
        <taxon>Bacteria</taxon>
        <taxon>Pseudomonadati</taxon>
        <taxon>Pseudomonadota</taxon>
        <taxon>Betaproteobacteria</taxon>
        <taxon>Burkholderiales</taxon>
        <taxon>Burkholderiaceae</taxon>
        <taxon>Paraburkholderia</taxon>
    </lineage>
</organism>
<evidence type="ECO:0000313" key="4">
    <source>
        <dbReference type="Proteomes" id="UP000295509"/>
    </source>
</evidence>
<dbReference type="InterPro" id="IPR049180">
    <property type="entry name" value="MdcG_C"/>
</dbReference>
<dbReference type="Pfam" id="PF10620">
    <property type="entry name" value="MdcG"/>
    <property type="match status" value="1"/>
</dbReference>
<dbReference type="NCBIfam" id="TIGR03135">
    <property type="entry name" value="malonate_mdcG"/>
    <property type="match status" value="1"/>
</dbReference>
<accession>A0A4V6QD16</accession>
<reference evidence="3 4" key="1">
    <citation type="submission" date="2019-03" db="EMBL/GenBank/DDBJ databases">
        <title>Genomic Encyclopedia of Type Strains, Phase III (KMG-III): the genomes of soil and plant-associated and newly described type strains.</title>
        <authorList>
            <person name="Whitman W."/>
        </authorList>
    </citation>
    <scope>NUCLEOTIDE SEQUENCE [LARGE SCALE GENOMIC DNA]</scope>
    <source>
        <strain evidence="3 4">LMG 29544</strain>
    </source>
</reference>
<evidence type="ECO:0000259" key="2">
    <source>
        <dbReference type="Pfam" id="PF10620"/>
    </source>
</evidence>
<evidence type="ECO:0000313" key="3">
    <source>
        <dbReference type="EMBL" id="TDY45475.1"/>
    </source>
</evidence>
<name>A0A4V6QD16_9BURK</name>
<gene>
    <name evidence="3" type="ORF">BX592_114142</name>
</gene>
<dbReference type="OrthoDB" id="1275217at2"/>
<dbReference type="RefSeq" id="WP_134193533.1">
    <property type="nucleotide sequence ID" value="NZ_JBHLUW010000001.1"/>
</dbReference>
<feature type="region of interest" description="Disordered" evidence="1">
    <location>
        <begin position="233"/>
        <end position="255"/>
    </location>
</feature>
<keyword evidence="4" id="KW-1185">Reference proteome</keyword>
<dbReference type="EMBL" id="SORE01000014">
    <property type="protein sequence ID" value="TDY45475.1"/>
    <property type="molecule type" value="Genomic_DNA"/>
</dbReference>
<dbReference type="NCBIfam" id="NF002332">
    <property type="entry name" value="PRK01293.1"/>
    <property type="match status" value="1"/>
</dbReference>
<keyword evidence="3" id="KW-0808">Transferase</keyword>
<sequence>MRICALPPFELSAALDAGGGQHERDACWRAHDVVRLRRLTVLDGEPVWVRDAFLSAPFAVVRRAQAASGFVAVGMRGSNRAQRYGTWVEDAGIEFSVAPEALVAREPLPGREQLPVFAALAALRRASGCIAQFVWGPAGSVGFELATGTPTATGSSDLDLLIRTPDRLNHTAAARLLAELLAYAQRAGVRVDAQLETPAGGVALAELAAGKPHVMARADAGPSLVADPWAAANENTKGGAHSATARPDAAVAGAR</sequence>
<comment type="caution">
    <text evidence="3">The sequence shown here is derived from an EMBL/GenBank/DDBJ whole genome shotgun (WGS) entry which is preliminary data.</text>
</comment>
<dbReference type="AlphaFoldDB" id="A0A4V6QD16"/>